<dbReference type="GO" id="GO:0006281">
    <property type="term" value="P:DNA repair"/>
    <property type="evidence" value="ECO:0007669"/>
    <property type="project" value="InterPro"/>
</dbReference>
<gene>
    <name evidence="1" type="ORF">S12H4_28567</name>
</gene>
<dbReference type="GO" id="GO:0003824">
    <property type="term" value="F:catalytic activity"/>
    <property type="evidence" value="ECO:0007669"/>
    <property type="project" value="InterPro"/>
</dbReference>
<protein>
    <submittedName>
        <fullName evidence="1">Uncharacterized protein</fullName>
    </submittedName>
</protein>
<dbReference type="EMBL" id="BARW01016394">
    <property type="protein sequence ID" value="GAI90569.1"/>
    <property type="molecule type" value="Genomic_DNA"/>
</dbReference>
<feature type="non-terminal residue" evidence="1">
    <location>
        <position position="40"/>
    </location>
</feature>
<dbReference type="InterPro" id="IPR011257">
    <property type="entry name" value="DNA_glycosylase"/>
</dbReference>
<evidence type="ECO:0000313" key="1">
    <source>
        <dbReference type="EMBL" id="GAI90569.1"/>
    </source>
</evidence>
<dbReference type="AlphaFoldDB" id="X1UE17"/>
<name>X1UE17_9ZZZZ</name>
<dbReference type="Gene3D" id="1.10.340.30">
    <property type="entry name" value="Hypothetical protein, domain 2"/>
    <property type="match status" value="1"/>
</dbReference>
<organism evidence="1">
    <name type="scientific">marine sediment metagenome</name>
    <dbReference type="NCBI Taxonomy" id="412755"/>
    <lineage>
        <taxon>unclassified sequences</taxon>
        <taxon>metagenomes</taxon>
        <taxon>ecological metagenomes</taxon>
    </lineage>
</organism>
<accession>X1UE17</accession>
<comment type="caution">
    <text evidence="1">The sequence shown here is derived from an EMBL/GenBank/DDBJ whole genome shotgun (WGS) entry which is preliminary data.</text>
</comment>
<proteinExistence type="predicted"/>
<sequence length="40" mass="4496">MIGAILTQNTAWSNVEKALLNLKKNKSLTVRKIVDMPIEN</sequence>
<reference evidence="1" key="1">
    <citation type="journal article" date="2014" name="Front. Microbiol.">
        <title>High frequency of phylogenetically diverse reductive dehalogenase-homologous genes in deep subseafloor sedimentary metagenomes.</title>
        <authorList>
            <person name="Kawai M."/>
            <person name="Futagami T."/>
            <person name="Toyoda A."/>
            <person name="Takaki Y."/>
            <person name="Nishi S."/>
            <person name="Hori S."/>
            <person name="Arai W."/>
            <person name="Tsubouchi T."/>
            <person name="Morono Y."/>
            <person name="Uchiyama I."/>
            <person name="Ito T."/>
            <person name="Fujiyama A."/>
            <person name="Inagaki F."/>
            <person name="Takami H."/>
        </authorList>
    </citation>
    <scope>NUCLEOTIDE SEQUENCE</scope>
    <source>
        <strain evidence="1">Expedition CK06-06</strain>
    </source>
</reference>
<dbReference type="SUPFAM" id="SSF48150">
    <property type="entry name" value="DNA-glycosylase"/>
    <property type="match status" value="1"/>
</dbReference>